<dbReference type="NCBIfam" id="TIGR00975">
    <property type="entry name" value="3a0107s03"/>
    <property type="match status" value="1"/>
</dbReference>
<dbReference type="InterPro" id="IPR005673">
    <property type="entry name" value="ABC_phos-bd_PstS"/>
</dbReference>
<accession>A0AA96WK25</accession>
<protein>
    <recommendedName>
        <fullName evidence="4">Phosphate-binding protein</fullName>
    </recommendedName>
</protein>
<comment type="similarity">
    <text evidence="1 4">Belongs to the PstS family.</text>
</comment>
<dbReference type="InterPro" id="IPR024370">
    <property type="entry name" value="PBP_domain"/>
</dbReference>
<evidence type="ECO:0000313" key="7">
    <source>
        <dbReference type="EMBL" id="WNZ26634.1"/>
    </source>
</evidence>
<dbReference type="AlphaFoldDB" id="A0AA96WK25"/>
<dbReference type="Pfam" id="PF12849">
    <property type="entry name" value="PBP_like_2"/>
    <property type="match status" value="1"/>
</dbReference>
<dbReference type="PANTHER" id="PTHR42996:SF1">
    <property type="entry name" value="PHOSPHATE-BINDING PROTEIN PSTS"/>
    <property type="match status" value="1"/>
</dbReference>
<dbReference type="SUPFAM" id="SSF53850">
    <property type="entry name" value="Periplasmic binding protein-like II"/>
    <property type="match status" value="1"/>
</dbReference>
<evidence type="ECO:0000256" key="3">
    <source>
        <dbReference type="ARBA" id="ARBA00022592"/>
    </source>
</evidence>
<dbReference type="GO" id="GO:0042301">
    <property type="term" value="F:phosphate ion binding"/>
    <property type="evidence" value="ECO:0007669"/>
    <property type="project" value="InterPro"/>
</dbReference>
<reference evidence="7" key="1">
    <citation type="submission" date="2020-05" db="EMBL/GenBank/DDBJ databases">
        <authorList>
            <person name="Zhu T."/>
            <person name="Keshari N."/>
            <person name="Lu X."/>
        </authorList>
    </citation>
    <scope>NUCLEOTIDE SEQUENCE</scope>
    <source>
        <strain evidence="7">NK1-12</strain>
    </source>
</reference>
<dbReference type="InterPro" id="IPR050962">
    <property type="entry name" value="Phosphate-bind_PstS"/>
</dbReference>
<dbReference type="GO" id="GO:0043190">
    <property type="term" value="C:ATP-binding cassette (ABC) transporter complex"/>
    <property type="evidence" value="ECO:0007669"/>
    <property type="project" value="InterPro"/>
</dbReference>
<feature type="compositionally biased region" description="Low complexity" evidence="5">
    <location>
        <begin position="14"/>
        <end position="23"/>
    </location>
</feature>
<dbReference type="PIRSF" id="PIRSF002756">
    <property type="entry name" value="PstS"/>
    <property type="match status" value="1"/>
</dbReference>
<evidence type="ECO:0000256" key="4">
    <source>
        <dbReference type="PIRNR" id="PIRNR002756"/>
    </source>
</evidence>
<keyword evidence="2 4" id="KW-0813">Transport</keyword>
<evidence type="ECO:0000256" key="5">
    <source>
        <dbReference type="SAM" id="MobiDB-lite"/>
    </source>
</evidence>
<dbReference type="EMBL" id="CP053586">
    <property type="protein sequence ID" value="WNZ26634.1"/>
    <property type="molecule type" value="Genomic_DNA"/>
</dbReference>
<organism evidence="7">
    <name type="scientific">Leptolyngbya sp. NK1-12</name>
    <dbReference type="NCBI Taxonomy" id="2547451"/>
    <lineage>
        <taxon>Bacteria</taxon>
        <taxon>Bacillati</taxon>
        <taxon>Cyanobacteriota</taxon>
        <taxon>Cyanophyceae</taxon>
        <taxon>Leptolyngbyales</taxon>
        <taxon>Leptolyngbyaceae</taxon>
        <taxon>Leptolyngbya group</taxon>
        <taxon>Leptolyngbya</taxon>
    </lineage>
</organism>
<feature type="domain" description="PBP" evidence="6">
    <location>
        <begin position="30"/>
        <end position="304"/>
    </location>
</feature>
<sequence>MGLAVSCGPSNPDVSAPTATSPTAGGGGGGGTVSLSGAGASFPAPLYQRWFADYNKQNPNTQISYQSVGSGAGVEQFLAGTVDFGATDAPLKAEEREKFKAKFGAEPIQVPMTGGSVVFAYNLDGVDGLKLSRDAYCGIVTGEITRWNDPAIAAENSGVNLPDSNIQFVHRSDGSGTTFAFTNHLQAACPNWTAGANKAVEWPVGTGAKGNEGVTAQIQQTPGAIGYTEFSYAKENGLQMAAIENKAGNIVEPTPEAGALAFKGETVPADFALLVPDPENPDAYPISTLTWLLLYPEYQDAAKKEALNSVVGWSLTDGKSAANDLGYIPLETELADKVKTEVAKIQ</sequence>
<dbReference type="PANTHER" id="PTHR42996">
    <property type="entry name" value="PHOSPHATE-BINDING PROTEIN PSTS"/>
    <property type="match status" value="1"/>
</dbReference>
<dbReference type="CDD" id="cd13565">
    <property type="entry name" value="PBP2_PstS"/>
    <property type="match status" value="1"/>
</dbReference>
<dbReference type="GO" id="GO:0035435">
    <property type="term" value="P:phosphate ion transmembrane transport"/>
    <property type="evidence" value="ECO:0007669"/>
    <property type="project" value="InterPro"/>
</dbReference>
<evidence type="ECO:0000256" key="2">
    <source>
        <dbReference type="ARBA" id="ARBA00022448"/>
    </source>
</evidence>
<feature type="region of interest" description="Disordered" evidence="5">
    <location>
        <begin position="1"/>
        <end position="32"/>
    </location>
</feature>
<keyword evidence="3 4" id="KW-0592">Phosphate transport</keyword>
<proteinExistence type="inferred from homology"/>
<gene>
    <name evidence="7" type="primary">pstS</name>
    <name evidence="7" type="ORF">HJG54_16210</name>
</gene>
<dbReference type="Gene3D" id="3.40.190.10">
    <property type="entry name" value="Periplasmic binding protein-like II"/>
    <property type="match status" value="2"/>
</dbReference>
<name>A0AA96WK25_9CYAN</name>
<evidence type="ECO:0000259" key="6">
    <source>
        <dbReference type="Pfam" id="PF12849"/>
    </source>
</evidence>
<evidence type="ECO:0000256" key="1">
    <source>
        <dbReference type="ARBA" id="ARBA00008725"/>
    </source>
</evidence>